<dbReference type="eggNOG" id="ENOG5032SIU">
    <property type="taxonomic scope" value="Bacteria"/>
</dbReference>
<dbReference type="InterPro" id="IPR024651">
    <property type="entry name" value="FAD-SLDH_ssu"/>
</dbReference>
<proteinExistence type="predicted"/>
<dbReference type="Pfam" id="PF12318">
    <property type="entry name" value="FAD-SLDH"/>
    <property type="match status" value="1"/>
</dbReference>
<name>A0A095UEY0_9GAMM</name>
<dbReference type="STRING" id="642227.HA49_12390"/>
<keyword evidence="2" id="KW-1185">Reference proteome</keyword>
<dbReference type="OrthoDB" id="6162173at2"/>
<dbReference type="AlphaFoldDB" id="A0A095UEY0"/>
<protein>
    <submittedName>
        <fullName evidence="1">Dehydrogenase</fullName>
    </submittedName>
</protein>
<evidence type="ECO:0000313" key="1">
    <source>
        <dbReference type="EMBL" id="KGD72998.1"/>
    </source>
</evidence>
<dbReference type="RefSeq" id="WP_038020656.1">
    <property type="nucleotide sequence ID" value="NZ_JPKR02000003.1"/>
</dbReference>
<sequence>MNNPNTHQTQPELSEEGLRRRKLFGQTGGLVASFAIGSAIAGSTLSNGASAATTVAGPDTQTLNQFMKTSRLLTGHQNLDMTLGQRLYAAFSEKDPQFTTQLAALNQWIADKQPADVEALDTQLAGQPLHDLMMSVIKGWYLGVIDDSHHAKVYAYQNALMYQVPRDGMVIPTYAHNGPDYWTADPPPVDRLLNF</sequence>
<dbReference type="PROSITE" id="PS51318">
    <property type="entry name" value="TAT"/>
    <property type="match status" value="1"/>
</dbReference>
<evidence type="ECO:0000313" key="2">
    <source>
        <dbReference type="Proteomes" id="UP000029577"/>
    </source>
</evidence>
<dbReference type="EMBL" id="JPKR02000003">
    <property type="protein sequence ID" value="KGD72998.1"/>
    <property type="molecule type" value="Genomic_DNA"/>
</dbReference>
<reference evidence="1" key="1">
    <citation type="submission" date="2014-12" db="EMBL/GenBank/DDBJ databases">
        <title>The draft genome of the Tatumella morbirosei type strain, LMG23360T isolated from pineapple rot.</title>
        <authorList>
            <person name="Smits T.H."/>
            <person name="Palmer M."/>
            <person name="Venter S.N."/>
            <person name="Duffy B."/>
            <person name="Steenkamp E.T."/>
            <person name="Chan W.Y."/>
            <person name="Coutinho T.A."/>
            <person name="Coetzee M.P."/>
            <person name="De Maayer P."/>
        </authorList>
    </citation>
    <scope>NUCLEOTIDE SEQUENCE [LARGE SCALE GENOMIC DNA]</scope>
    <source>
        <strain evidence="1">LMG 23360</strain>
    </source>
</reference>
<comment type="caution">
    <text evidence="1">The sequence shown here is derived from an EMBL/GenBank/DDBJ whole genome shotgun (WGS) entry which is preliminary data.</text>
</comment>
<dbReference type="Proteomes" id="UP000029577">
    <property type="component" value="Unassembled WGS sequence"/>
</dbReference>
<dbReference type="InterPro" id="IPR006311">
    <property type="entry name" value="TAT_signal"/>
</dbReference>
<gene>
    <name evidence="1" type="ORF">HA49_12390</name>
</gene>
<organism evidence="1 2">
    <name type="scientific">Tatumella morbirosei</name>
    <dbReference type="NCBI Taxonomy" id="642227"/>
    <lineage>
        <taxon>Bacteria</taxon>
        <taxon>Pseudomonadati</taxon>
        <taxon>Pseudomonadota</taxon>
        <taxon>Gammaproteobacteria</taxon>
        <taxon>Enterobacterales</taxon>
        <taxon>Erwiniaceae</taxon>
        <taxon>Tatumella</taxon>
    </lineage>
</organism>
<accession>A0A095UEY0</accession>